<name>A0ABM1N4L4_NICVS</name>
<dbReference type="PANTHER" id="PTHR19308:SF14">
    <property type="entry name" value="START DOMAIN-CONTAINING PROTEIN"/>
    <property type="match status" value="1"/>
</dbReference>
<keyword evidence="2" id="KW-1185">Reference proteome</keyword>
<proteinExistence type="predicted"/>
<evidence type="ECO:0000313" key="3">
    <source>
        <dbReference type="RefSeq" id="XP_017781764.1"/>
    </source>
</evidence>
<gene>
    <name evidence="3" type="primary">LOC108566417</name>
</gene>
<dbReference type="Proteomes" id="UP000695000">
    <property type="component" value="Unplaced"/>
</dbReference>
<dbReference type="InterPro" id="IPR051213">
    <property type="entry name" value="START_lipid_transfer"/>
</dbReference>
<feature type="domain" description="START" evidence="1">
    <location>
        <begin position="16"/>
        <end position="208"/>
    </location>
</feature>
<dbReference type="InterPro" id="IPR023393">
    <property type="entry name" value="START-like_dom_sf"/>
</dbReference>
<evidence type="ECO:0000313" key="2">
    <source>
        <dbReference type="Proteomes" id="UP000695000"/>
    </source>
</evidence>
<dbReference type="RefSeq" id="XP_017781764.1">
    <property type="nucleotide sequence ID" value="XM_017926275.1"/>
</dbReference>
<protein>
    <submittedName>
        <fullName evidence="3">PCTP-like protein isoform X1</fullName>
    </submittedName>
</protein>
<sequence length="292" mass="33788">MNIGQVKIAEDSDFGLLKQLVDDNSNWKLEYNNKDGATKVWTKMTVNSNFKMVKVHTVFPNVSPNTMFDVLHDPEYRKEWDEHMISSIEIGYLNPNNDIGYYALSCPSPVKNRDFVLQRSWLDFGTEKLIFNHSVDHKSYPPKKGYIRGDSLLTGFVIRPLERGCFLGYITQTDPKGKLPSWLINKLTQKFAPKVVKKLEKAAEGYEIWKRSQCNPQYKPWIYPEQTLLSKRVCVSDVRDARTQNASTSKFYPLFLCSVSVRAKLHRVVPFAESRGRGRITKIRLRNEEVES</sequence>
<dbReference type="CDD" id="cd08871">
    <property type="entry name" value="START_STARD10-like"/>
    <property type="match status" value="1"/>
</dbReference>
<evidence type="ECO:0000259" key="1">
    <source>
        <dbReference type="PROSITE" id="PS50848"/>
    </source>
</evidence>
<accession>A0ABM1N4L4</accession>
<dbReference type="InterPro" id="IPR041951">
    <property type="entry name" value="STARD10_START"/>
</dbReference>
<dbReference type="Gene3D" id="3.30.530.20">
    <property type="match status" value="1"/>
</dbReference>
<dbReference type="SUPFAM" id="SSF55961">
    <property type="entry name" value="Bet v1-like"/>
    <property type="match status" value="1"/>
</dbReference>
<dbReference type="SMART" id="SM00234">
    <property type="entry name" value="START"/>
    <property type="match status" value="1"/>
</dbReference>
<reference evidence="3" key="1">
    <citation type="submission" date="2025-08" db="UniProtKB">
        <authorList>
            <consortium name="RefSeq"/>
        </authorList>
    </citation>
    <scope>IDENTIFICATION</scope>
    <source>
        <tissue evidence="3">Whole Larva</tissue>
    </source>
</reference>
<dbReference type="PROSITE" id="PS50848">
    <property type="entry name" value="START"/>
    <property type="match status" value="1"/>
</dbReference>
<dbReference type="Pfam" id="PF01852">
    <property type="entry name" value="START"/>
    <property type="match status" value="1"/>
</dbReference>
<dbReference type="GeneID" id="108566417"/>
<dbReference type="InterPro" id="IPR002913">
    <property type="entry name" value="START_lipid-bd_dom"/>
</dbReference>
<organism evidence="2 3">
    <name type="scientific">Nicrophorus vespilloides</name>
    <name type="common">Boreal carrion beetle</name>
    <dbReference type="NCBI Taxonomy" id="110193"/>
    <lineage>
        <taxon>Eukaryota</taxon>
        <taxon>Metazoa</taxon>
        <taxon>Ecdysozoa</taxon>
        <taxon>Arthropoda</taxon>
        <taxon>Hexapoda</taxon>
        <taxon>Insecta</taxon>
        <taxon>Pterygota</taxon>
        <taxon>Neoptera</taxon>
        <taxon>Endopterygota</taxon>
        <taxon>Coleoptera</taxon>
        <taxon>Polyphaga</taxon>
        <taxon>Staphyliniformia</taxon>
        <taxon>Silphidae</taxon>
        <taxon>Nicrophorinae</taxon>
        <taxon>Nicrophorus</taxon>
    </lineage>
</organism>
<dbReference type="PANTHER" id="PTHR19308">
    <property type="entry name" value="PHOSPHATIDYLCHOLINE TRANSFER PROTEIN"/>
    <property type="match status" value="1"/>
</dbReference>